<feature type="binding site" evidence="10">
    <location>
        <position position="372"/>
    </location>
    <ligand>
        <name>(2R)-2-phosphoglycerate</name>
        <dbReference type="ChEBI" id="CHEBI:58289"/>
    </ligand>
</feature>
<evidence type="ECO:0000256" key="4">
    <source>
        <dbReference type="ARBA" id="ARBA00017068"/>
    </source>
</evidence>
<dbReference type="CDD" id="cd03313">
    <property type="entry name" value="enolase"/>
    <property type="match status" value="1"/>
</dbReference>
<comment type="catalytic activity">
    <reaction evidence="10">
        <text>(2R)-2-phosphoglycerate = phosphoenolpyruvate + H2O</text>
        <dbReference type="Rhea" id="RHEA:10164"/>
        <dbReference type="ChEBI" id="CHEBI:15377"/>
        <dbReference type="ChEBI" id="CHEBI:58289"/>
        <dbReference type="ChEBI" id="CHEBI:58702"/>
        <dbReference type="EC" id="4.2.1.11"/>
    </reaction>
</comment>
<comment type="cofactor">
    <cofactor evidence="10">
        <name>Mg(2+)</name>
        <dbReference type="ChEBI" id="CHEBI:18420"/>
    </cofactor>
    <text evidence="10">Binds a second Mg(2+) ion via substrate during catalysis.</text>
</comment>
<dbReference type="Pfam" id="PF03952">
    <property type="entry name" value="Enolase_N"/>
    <property type="match status" value="1"/>
</dbReference>
<dbReference type="HAMAP" id="MF_00318">
    <property type="entry name" value="Enolase"/>
    <property type="match status" value="1"/>
</dbReference>
<comment type="subunit">
    <text evidence="10">Component of the RNA degradosome, a multiprotein complex involved in RNA processing and mRNA degradation.</text>
</comment>
<gene>
    <name evidence="10 13" type="primary">eno</name>
    <name evidence="13" type="ORF">QL112_004245</name>
</gene>
<dbReference type="GeneID" id="88854740"/>
<feature type="domain" description="Enolase N-terminal" evidence="12">
    <location>
        <begin position="4"/>
        <end position="134"/>
    </location>
</feature>
<evidence type="ECO:0000256" key="8">
    <source>
        <dbReference type="ARBA" id="ARBA00023239"/>
    </source>
</evidence>
<dbReference type="PRINTS" id="PR00148">
    <property type="entry name" value="ENOLASE"/>
</dbReference>
<proteinExistence type="inferred from homology"/>
<evidence type="ECO:0000256" key="2">
    <source>
        <dbReference type="ARBA" id="ARBA00009604"/>
    </source>
</evidence>
<keyword evidence="5 10" id="KW-0964">Secreted</keyword>
<organism evidence="13 14">
    <name type="scientific">Xenorhabdus griffiniae</name>
    <dbReference type="NCBI Taxonomy" id="351672"/>
    <lineage>
        <taxon>Bacteria</taxon>
        <taxon>Pseudomonadati</taxon>
        <taxon>Pseudomonadota</taxon>
        <taxon>Gammaproteobacteria</taxon>
        <taxon>Enterobacterales</taxon>
        <taxon>Morganellaceae</taxon>
        <taxon>Xenorhabdus</taxon>
    </lineage>
</organism>
<dbReference type="InterPro" id="IPR000941">
    <property type="entry name" value="Enolase"/>
</dbReference>
<evidence type="ECO:0000313" key="14">
    <source>
        <dbReference type="Proteomes" id="UP001300348"/>
    </source>
</evidence>
<dbReference type="PANTHER" id="PTHR11902">
    <property type="entry name" value="ENOLASE"/>
    <property type="match status" value="1"/>
</dbReference>
<dbReference type="Pfam" id="PF00113">
    <property type="entry name" value="Enolase_C"/>
    <property type="match status" value="1"/>
</dbReference>
<feature type="binding site" evidence="10">
    <location>
        <position position="246"/>
    </location>
    <ligand>
        <name>Mg(2+)</name>
        <dbReference type="ChEBI" id="CHEBI:18420"/>
    </ligand>
</feature>
<evidence type="ECO:0000256" key="3">
    <source>
        <dbReference type="ARBA" id="ARBA00012058"/>
    </source>
</evidence>
<feature type="active site" description="Proton donor" evidence="10">
    <location>
        <position position="209"/>
    </location>
</feature>
<feature type="binding site" evidence="10">
    <location>
        <position position="318"/>
    </location>
    <ligand>
        <name>Mg(2+)</name>
        <dbReference type="ChEBI" id="CHEBI:18420"/>
    </ligand>
</feature>
<dbReference type="RefSeq" id="WP_189758564.1">
    <property type="nucleotide sequence ID" value="NZ_CAWPOC010000243.1"/>
</dbReference>
<evidence type="ECO:0000256" key="6">
    <source>
        <dbReference type="ARBA" id="ARBA00022842"/>
    </source>
</evidence>
<dbReference type="NCBIfam" id="TIGR01060">
    <property type="entry name" value="eno"/>
    <property type="match status" value="1"/>
</dbReference>
<reference evidence="13 14" key="1">
    <citation type="journal article" date="2023" name="Access Microbiol">
        <title>The genome of a steinernematid-associated Pseudomonas piscis bacterium encodes the biosynthesis of insect toxins.</title>
        <authorList>
            <person name="Awori R.M."/>
            <person name="Hendre P."/>
            <person name="Amugune N.O."/>
        </authorList>
    </citation>
    <scope>NUCLEOTIDE SEQUENCE [LARGE SCALE GENOMIC DNA]</scope>
    <source>
        <strain evidence="13 14">97</strain>
    </source>
</reference>
<keyword evidence="7 10" id="KW-0324">Glycolysis</keyword>
<keyword evidence="8 10" id="KW-0456">Lyase</keyword>
<evidence type="ECO:0000256" key="1">
    <source>
        <dbReference type="ARBA" id="ARBA00005031"/>
    </source>
</evidence>
<dbReference type="EMBL" id="CP133647">
    <property type="protein sequence ID" value="WNH02935.1"/>
    <property type="molecule type" value="Genomic_DNA"/>
</dbReference>
<feature type="binding site" evidence="10">
    <location>
        <position position="167"/>
    </location>
    <ligand>
        <name>(2R)-2-phosphoglycerate</name>
        <dbReference type="ChEBI" id="CHEBI:58289"/>
    </ligand>
</feature>
<dbReference type="SFLD" id="SFLDS00001">
    <property type="entry name" value="Enolase"/>
    <property type="match status" value="1"/>
</dbReference>
<feature type="binding site" evidence="10">
    <location>
        <position position="343"/>
    </location>
    <ligand>
        <name>(2R)-2-phosphoglycerate</name>
        <dbReference type="ChEBI" id="CHEBI:58289"/>
    </ligand>
</feature>
<dbReference type="GO" id="GO:0004634">
    <property type="term" value="F:phosphopyruvate hydratase activity"/>
    <property type="evidence" value="ECO:0007669"/>
    <property type="project" value="UniProtKB-EC"/>
</dbReference>
<dbReference type="SMART" id="SM01193">
    <property type="entry name" value="Enolase_N"/>
    <property type="match status" value="1"/>
</dbReference>
<comment type="similarity">
    <text evidence="2 10">Belongs to the enolase family.</text>
</comment>
<dbReference type="InterPro" id="IPR036849">
    <property type="entry name" value="Enolase-like_C_sf"/>
</dbReference>
<dbReference type="InterPro" id="IPR020811">
    <property type="entry name" value="Enolase_N"/>
</dbReference>
<feature type="binding site" evidence="10">
    <location>
        <position position="394"/>
    </location>
    <ligand>
        <name>(2R)-2-phosphoglycerate</name>
        <dbReference type="ChEBI" id="CHEBI:58289"/>
    </ligand>
</feature>
<dbReference type="SFLD" id="SFLDG00178">
    <property type="entry name" value="enolase"/>
    <property type="match status" value="1"/>
</dbReference>
<dbReference type="InterPro" id="IPR029017">
    <property type="entry name" value="Enolase-like_N"/>
</dbReference>
<feature type="binding site" evidence="10">
    <location>
        <position position="373"/>
    </location>
    <ligand>
        <name>(2R)-2-phosphoglycerate</name>
        <dbReference type="ChEBI" id="CHEBI:58289"/>
    </ligand>
</feature>
<evidence type="ECO:0000259" key="12">
    <source>
        <dbReference type="SMART" id="SM01193"/>
    </source>
</evidence>
<feature type="binding site" evidence="10">
    <location>
        <position position="291"/>
    </location>
    <ligand>
        <name>Mg(2+)</name>
        <dbReference type="ChEBI" id="CHEBI:18420"/>
    </ligand>
</feature>
<evidence type="ECO:0000313" key="13">
    <source>
        <dbReference type="EMBL" id="WNH02935.1"/>
    </source>
</evidence>
<dbReference type="SMART" id="SM01192">
    <property type="entry name" value="Enolase_C"/>
    <property type="match status" value="1"/>
</dbReference>
<evidence type="ECO:0000256" key="10">
    <source>
        <dbReference type="HAMAP-Rule" id="MF_00318"/>
    </source>
</evidence>
<evidence type="ECO:0000256" key="5">
    <source>
        <dbReference type="ARBA" id="ARBA00022525"/>
    </source>
</evidence>
<dbReference type="SUPFAM" id="SSF51604">
    <property type="entry name" value="Enolase C-terminal domain-like"/>
    <property type="match status" value="1"/>
</dbReference>
<dbReference type="SFLD" id="SFLDF00002">
    <property type="entry name" value="enolase"/>
    <property type="match status" value="1"/>
</dbReference>
<comment type="pathway">
    <text evidence="1 10">Carbohydrate degradation; glycolysis; pyruvate from D-glyceraldehyde 3-phosphate: step 4/5.</text>
</comment>
<dbReference type="InterPro" id="IPR020810">
    <property type="entry name" value="Enolase_C"/>
</dbReference>
<comment type="function">
    <text evidence="9 10">Catalyzes the reversible conversion of 2-phosphoglycerate (2-PG) into phosphoenolpyruvate (PEP). It is essential for the degradation of carbohydrates via glycolysis.</text>
</comment>
<protein>
    <recommendedName>
        <fullName evidence="4 10">Enolase</fullName>
        <ecNumber evidence="3 10">4.2.1.11</ecNumber>
    </recommendedName>
    <alternativeName>
        <fullName evidence="10">2-phospho-D-glycerate hydro-lyase</fullName>
    </alternativeName>
    <alternativeName>
        <fullName evidence="10">2-phosphoglycerate dehydratase</fullName>
    </alternativeName>
</protein>
<name>A0ABY9XK00_9GAMM</name>
<keyword evidence="10" id="KW-0963">Cytoplasm</keyword>
<feature type="active site" description="Proton acceptor" evidence="10">
    <location>
        <position position="343"/>
    </location>
</feature>
<keyword evidence="14" id="KW-1185">Reference proteome</keyword>
<evidence type="ECO:0000256" key="7">
    <source>
        <dbReference type="ARBA" id="ARBA00023152"/>
    </source>
</evidence>
<evidence type="ECO:0000256" key="9">
    <source>
        <dbReference type="ARBA" id="ARBA00045763"/>
    </source>
</evidence>
<dbReference type="SUPFAM" id="SSF54826">
    <property type="entry name" value="Enolase N-terminal domain-like"/>
    <property type="match status" value="1"/>
</dbReference>
<dbReference type="Gene3D" id="3.20.20.120">
    <property type="entry name" value="Enolase-like C-terminal domain"/>
    <property type="match status" value="1"/>
</dbReference>
<accession>A0ABY9XK00</accession>
<dbReference type="Gene3D" id="3.30.390.10">
    <property type="entry name" value="Enolase-like, N-terminal domain"/>
    <property type="match status" value="1"/>
</dbReference>
<feature type="domain" description="Enolase C-terminal TIM barrel" evidence="11">
    <location>
        <begin position="143"/>
        <end position="431"/>
    </location>
</feature>
<dbReference type="InterPro" id="IPR020809">
    <property type="entry name" value="Enolase_CS"/>
</dbReference>
<dbReference type="PROSITE" id="PS00164">
    <property type="entry name" value="ENOLASE"/>
    <property type="match status" value="1"/>
</dbReference>
<sequence>MSKIVKVLGREIIDSRGNPTVEAEVHLEGGFVGLAAAPSGASTGSREALELRDGDKSRFMGKGVLKAVSAVNGPIAQALVGQDAKDQANIDKIMIELDGTENKSNFGANAILAVSLANAKAAAAAKGMPLYEHIAELNGTPGKFSMPLPMMNIINGGEHADNNVDIQEFMIQPVGASTLKEAVRIGSEVFHNLAKVLKAKGMSTAVGDEGGYAPNLESNAAALAAIKEAVEKAGYVLGKDITLAMDCAASEFYNEETGNYELKGEGKTFTSQEFTHYLEGLTKEYPIVSIEDGLNESDWDGFAYQTKVLGDKIQLVGDDLFVTNTKILKEGIEKGIANSILIKFNQIGSLTETLAAIKMAKDAGYTAVISHRSGETEDATIADLAVGTAAGQIKTGSMSRSDRVAKYNQLIRIEEALGNRAPFNGLKEVKGQA</sequence>
<dbReference type="EC" id="4.2.1.11" evidence="3 10"/>
<dbReference type="PIRSF" id="PIRSF001400">
    <property type="entry name" value="Enolase"/>
    <property type="match status" value="1"/>
</dbReference>
<evidence type="ECO:0000259" key="11">
    <source>
        <dbReference type="SMART" id="SM01192"/>
    </source>
</evidence>
<comment type="subcellular location">
    <subcellularLocation>
        <location evidence="10">Cytoplasm</location>
    </subcellularLocation>
    <subcellularLocation>
        <location evidence="10">Secreted</location>
    </subcellularLocation>
    <subcellularLocation>
        <location evidence="10">Cell surface</location>
    </subcellularLocation>
    <text evidence="10">Fractions of enolase are present in both the cytoplasm and on the cell surface.</text>
</comment>
<dbReference type="Proteomes" id="UP001300348">
    <property type="component" value="Chromosome"/>
</dbReference>
<keyword evidence="6 10" id="KW-0460">Magnesium</keyword>
<dbReference type="PANTHER" id="PTHR11902:SF1">
    <property type="entry name" value="ENOLASE"/>
    <property type="match status" value="1"/>
</dbReference>
<keyword evidence="10" id="KW-0479">Metal-binding</keyword>